<organism evidence="1 2">
    <name type="scientific">Brevundimonas phage vB_BpoS-Domovoi</name>
    <dbReference type="NCBI Taxonomy" id="2948598"/>
    <lineage>
        <taxon>Viruses</taxon>
        <taxon>Duplodnaviria</taxon>
        <taxon>Heunggongvirae</taxon>
        <taxon>Uroviricota</taxon>
        <taxon>Caudoviricetes</taxon>
        <taxon>Jeanschmidtviridae</taxon>
        <taxon>Marchewkavirus</taxon>
        <taxon>Marchewkavirus domovoi</taxon>
    </lineage>
</organism>
<protein>
    <submittedName>
        <fullName evidence="1">Uncharacterized protein</fullName>
    </submittedName>
</protein>
<dbReference type="Proteomes" id="UP001057221">
    <property type="component" value="Segment"/>
</dbReference>
<dbReference type="EMBL" id="ON529855">
    <property type="protein sequence ID" value="USN14525.1"/>
    <property type="molecule type" value="Genomic_DNA"/>
</dbReference>
<gene>
    <name evidence="1" type="ORF">DOMOVOI_00500</name>
</gene>
<name>A0A9E7MQZ0_9CAUD</name>
<sequence>MTNTQPAHITVGGEPFCGWLGTQAGADKVREAQARDPGASCACGHMKTADAERSARALRPGFKRGRVKVVSGFCPAHRIGA</sequence>
<accession>A0A9E7MQZ0</accession>
<evidence type="ECO:0000313" key="2">
    <source>
        <dbReference type="Proteomes" id="UP001057221"/>
    </source>
</evidence>
<keyword evidence="2" id="KW-1185">Reference proteome</keyword>
<proteinExistence type="predicted"/>
<evidence type="ECO:0000313" key="1">
    <source>
        <dbReference type="EMBL" id="USN14525.1"/>
    </source>
</evidence>
<reference evidence="1 2" key="1">
    <citation type="submission" date="2022-05" db="EMBL/GenBank/DDBJ databases">
        <authorList>
            <person name="Friedrich I."/>
            <person name="Poehlein A."/>
            <person name="Schneider D."/>
            <person name="Hertel R."/>
            <person name="Daniel R."/>
        </authorList>
    </citation>
    <scope>NUCLEOTIDE SEQUENCE [LARGE SCALE GENOMIC DNA]</scope>
</reference>